<feature type="transmembrane region" description="Helical" evidence="7">
    <location>
        <begin position="350"/>
        <end position="367"/>
    </location>
</feature>
<evidence type="ECO:0000256" key="2">
    <source>
        <dbReference type="ARBA" id="ARBA00022448"/>
    </source>
</evidence>
<evidence type="ECO:0000256" key="4">
    <source>
        <dbReference type="ARBA" id="ARBA00022692"/>
    </source>
</evidence>
<feature type="transmembrane region" description="Helical" evidence="7">
    <location>
        <begin position="287"/>
        <end position="310"/>
    </location>
</feature>
<evidence type="ECO:0000256" key="1">
    <source>
        <dbReference type="ARBA" id="ARBA00004651"/>
    </source>
</evidence>
<dbReference type="EMBL" id="JAHKNI010000030">
    <property type="protein sequence ID" value="MBU3068120.1"/>
    <property type="molecule type" value="Genomic_DNA"/>
</dbReference>
<keyword evidence="5 7" id="KW-1133">Transmembrane helix</keyword>
<evidence type="ECO:0000259" key="8">
    <source>
        <dbReference type="PROSITE" id="PS50850"/>
    </source>
</evidence>
<dbReference type="InterPro" id="IPR036259">
    <property type="entry name" value="MFS_trans_sf"/>
</dbReference>
<dbReference type="Proteomes" id="UP000733379">
    <property type="component" value="Unassembled WGS sequence"/>
</dbReference>
<proteinExistence type="predicted"/>
<dbReference type="InterPro" id="IPR005829">
    <property type="entry name" value="Sugar_transporter_CS"/>
</dbReference>
<feature type="transmembrane region" description="Helical" evidence="7">
    <location>
        <begin position="423"/>
        <end position="441"/>
    </location>
</feature>
<dbReference type="InterPro" id="IPR020846">
    <property type="entry name" value="MFS_dom"/>
</dbReference>
<keyword evidence="10" id="KW-1185">Reference proteome</keyword>
<evidence type="ECO:0000256" key="3">
    <source>
        <dbReference type="ARBA" id="ARBA00022475"/>
    </source>
</evidence>
<dbReference type="InterPro" id="IPR011701">
    <property type="entry name" value="MFS"/>
</dbReference>
<comment type="caution">
    <text evidence="9">The sequence shown here is derived from an EMBL/GenBank/DDBJ whole genome shotgun (WGS) entry which is preliminary data.</text>
</comment>
<feature type="transmembrane region" description="Helical" evidence="7">
    <location>
        <begin position="26"/>
        <end position="44"/>
    </location>
</feature>
<keyword evidence="6 7" id="KW-0472">Membrane</keyword>
<evidence type="ECO:0000256" key="5">
    <source>
        <dbReference type="ARBA" id="ARBA00022989"/>
    </source>
</evidence>
<evidence type="ECO:0000256" key="6">
    <source>
        <dbReference type="ARBA" id="ARBA00023136"/>
    </source>
</evidence>
<feature type="transmembrane region" description="Helical" evidence="7">
    <location>
        <begin position="64"/>
        <end position="83"/>
    </location>
</feature>
<dbReference type="PROSITE" id="PS00216">
    <property type="entry name" value="SUGAR_TRANSPORT_1"/>
    <property type="match status" value="1"/>
</dbReference>
<name>A0ABS6BCU5_9NOCA</name>
<dbReference type="PROSITE" id="PS50850">
    <property type="entry name" value="MFS"/>
    <property type="match status" value="1"/>
</dbReference>
<keyword evidence="3" id="KW-1003">Cell membrane</keyword>
<protein>
    <submittedName>
        <fullName evidence="9">MFS transporter</fullName>
    </submittedName>
</protein>
<evidence type="ECO:0000313" key="9">
    <source>
        <dbReference type="EMBL" id="MBU3068120.1"/>
    </source>
</evidence>
<evidence type="ECO:0000256" key="7">
    <source>
        <dbReference type="SAM" id="Phobius"/>
    </source>
</evidence>
<feature type="transmembrane region" description="Helical" evidence="7">
    <location>
        <begin position="182"/>
        <end position="200"/>
    </location>
</feature>
<dbReference type="SUPFAM" id="SSF103473">
    <property type="entry name" value="MFS general substrate transporter"/>
    <property type="match status" value="1"/>
</dbReference>
<sequence length="486" mass="50268">MGEVVDSGPSVTSRVDARISVVRGPLWYVAVIAMVAQFMVQFDLSVTSIALPSIQRSLGLDASGLQWVVNSYTLVFGGLLLFGGRISDLLGRREVFLAGLWMFTFGSVLGGFAQNGGELVAARAIHGISGAILMPSTLGLILAAYQDKNRRNRAIAIWGAVSIIGGTSGVVLGGVLTQHLGWRSVLFICLPIGCLLLIFGTRTLTRRSVAPARISSLDIPGALSVVGGVAAAVYATIGLQKHSWGSAYTVVSFAVAAVLLIAFVVIERRSKNPLVPLDLFRSRSISMANVVSFVGTSAINAQVFMITLYIQKVLGYGPEKAGLAELPSGMTTFLVVTLTGQLVKRTGARRLLIIGPIVYAAGLVWISRLPAHGGYLGSVLFPLESLSLGMGLTLPCMTIAATAGAPEDSAGLVSGVATTTRQVGGAIGVAAFGSLAAMVTQRTVGNSAAALAGGYRAALLAAAVVSIVSALLALALPRDRPPDAPA</sequence>
<evidence type="ECO:0000313" key="10">
    <source>
        <dbReference type="Proteomes" id="UP000733379"/>
    </source>
</evidence>
<feature type="transmembrane region" description="Helical" evidence="7">
    <location>
        <begin position="322"/>
        <end position="343"/>
    </location>
</feature>
<dbReference type="Gene3D" id="1.20.1250.20">
    <property type="entry name" value="MFS general substrate transporter like domains"/>
    <property type="match status" value="1"/>
</dbReference>
<reference evidence="9 10" key="1">
    <citation type="submission" date="2021-06" db="EMBL/GenBank/DDBJ databases">
        <title>Actinomycetes sequencing.</title>
        <authorList>
            <person name="Shan Q."/>
        </authorList>
    </citation>
    <scope>NUCLEOTIDE SEQUENCE [LARGE SCALE GENOMIC DNA]</scope>
    <source>
        <strain evidence="9 10">NEAU-G5</strain>
    </source>
</reference>
<feature type="transmembrane region" description="Helical" evidence="7">
    <location>
        <begin position="221"/>
        <end position="239"/>
    </location>
</feature>
<feature type="transmembrane region" description="Helical" evidence="7">
    <location>
        <begin position="245"/>
        <end position="266"/>
    </location>
</feature>
<organism evidence="9 10">
    <name type="scientific">Nocardia albiluteola</name>
    <dbReference type="NCBI Taxonomy" id="2842303"/>
    <lineage>
        <taxon>Bacteria</taxon>
        <taxon>Bacillati</taxon>
        <taxon>Actinomycetota</taxon>
        <taxon>Actinomycetes</taxon>
        <taxon>Mycobacteriales</taxon>
        <taxon>Nocardiaceae</taxon>
        <taxon>Nocardia</taxon>
    </lineage>
</organism>
<dbReference type="CDD" id="cd17321">
    <property type="entry name" value="MFS_MMR_MDR_like"/>
    <property type="match status" value="1"/>
</dbReference>
<feature type="transmembrane region" description="Helical" evidence="7">
    <location>
        <begin position="95"/>
        <end position="114"/>
    </location>
</feature>
<feature type="transmembrane region" description="Helical" evidence="7">
    <location>
        <begin position="453"/>
        <end position="476"/>
    </location>
</feature>
<gene>
    <name evidence="9" type="ORF">KO481_42215</name>
</gene>
<feature type="domain" description="Major facilitator superfamily (MFS) profile" evidence="8">
    <location>
        <begin position="29"/>
        <end position="481"/>
    </location>
</feature>
<dbReference type="PANTHER" id="PTHR42718:SF46">
    <property type="entry name" value="BLR6921 PROTEIN"/>
    <property type="match status" value="1"/>
</dbReference>
<dbReference type="PANTHER" id="PTHR42718">
    <property type="entry name" value="MAJOR FACILITATOR SUPERFAMILY MULTIDRUG TRANSPORTER MFSC"/>
    <property type="match status" value="1"/>
</dbReference>
<feature type="transmembrane region" description="Helical" evidence="7">
    <location>
        <begin position="120"/>
        <end position="143"/>
    </location>
</feature>
<keyword evidence="4 7" id="KW-0812">Transmembrane</keyword>
<accession>A0ABS6BCU5</accession>
<dbReference type="Gene3D" id="1.20.1720.10">
    <property type="entry name" value="Multidrug resistance protein D"/>
    <property type="match status" value="1"/>
</dbReference>
<keyword evidence="2" id="KW-0813">Transport</keyword>
<comment type="subcellular location">
    <subcellularLocation>
        <location evidence="1">Cell membrane</location>
        <topology evidence="1">Multi-pass membrane protein</topology>
    </subcellularLocation>
</comment>
<dbReference type="Pfam" id="PF07690">
    <property type="entry name" value="MFS_1"/>
    <property type="match status" value="1"/>
</dbReference>
<feature type="transmembrane region" description="Helical" evidence="7">
    <location>
        <begin position="155"/>
        <end position="176"/>
    </location>
</feature>